<comment type="caution">
    <text evidence="1">The sequence shown here is derived from an EMBL/GenBank/DDBJ whole genome shotgun (WGS) entry which is preliminary data.</text>
</comment>
<dbReference type="EMBL" id="VSSQ01112988">
    <property type="protein sequence ID" value="MPN49593.1"/>
    <property type="molecule type" value="Genomic_DNA"/>
</dbReference>
<sequence length="34" mass="3705">MSAILALVQQVIALISSGADVFEIIQTFFDFFGI</sequence>
<reference evidence="1" key="1">
    <citation type="submission" date="2019-08" db="EMBL/GenBank/DDBJ databases">
        <authorList>
            <person name="Kucharzyk K."/>
            <person name="Murdoch R.W."/>
            <person name="Higgins S."/>
            <person name="Loffler F."/>
        </authorList>
    </citation>
    <scope>NUCLEOTIDE SEQUENCE</scope>
</reference>
<name>A0A645IQP9_9ZZZZ</name>
<protein>
    <submittedName>
        <fullName evidence="1">Uncharacterized protein</fullName>
    </submittedName>
</protein>
<organism evidence="1">
    <name type="scientific">bioreactor metagenome</name>
    <dbReference type="NCBI Taxonomy" id="1076179"/>
    <lineage>
        <taxon>unclassified sequences</taxon>
        <taxon>metagenomes</taxon>
        <taxon>ecological metagenomes</taxon>
    </lineage>
</organism>
<evidence type="ECO:0000313" key="1">
    <source>
        <dbReference type="EMBL" id="MPN49593.1"/>
    </source>
</evidence>
<accession>A0A645IQP9</accession>
<proteinExistence type="predicted"/>
<dbReference type="AlphaFoldDB" id="A0A645IQP9"/>
<gene>
    <name evidence="1" type="ORF">SDC9_197215</name>
</gene>